<dbReference type="AlphaFoldDB" id="A0A8J6TQS0"/>
<evidence type="ECO:0000259" key="2">
    <source>
        <dbReference type="PROSITE" id="PS51464"/>
    </source>
</evidence>
<evidence type="ECO:0000313" key="3">
    <source>
        <dbReference type="EMBL" id="MBC8611439.1"/>
    </source>
</evidence>
<dbReference type="CDD" id="cd05005">
    <property type="entry name" value="SIS_PHI"/>
    <property type="match status" value="1"/>
</dbReference>
<dbReference type="Gene3D" id="3.40.50.10490">
    <property type="entry name" value="Glucose-6-phosphate isomerase like protein, domain 1"/>
    <property type="match status" value="1"/>
</dbReference>
<dbReference type="InterPro" id="IPR046348">
    <property type="entry name" value="SIS_dom_sf"/>
</dbReference>
<comment type="similarity">
    <text evidence="1">Belongs to the SIS family. PHI subfamily.</text>
</comment>
<dbReference type="Proteomes" id="UP000632659">
    <property type="component" value="Unassembled WGS sequence"/>
</dbReference>
<dbReference type="PANTHER" id="PTHR43443">
    <property type="entry name" value="3-HEXULOSE-6-PHOSPHATE ISOMERASE"/>
    <property type="match status" value="1"/>
</dbReference>
<dbReference type="PANTHER" id="PTHR43443:SF1">
    <property type="entry name" value="3-HEXULOSE-6-PHOSPHATE ISOMERASE"/>
    <property type="match status" value="1"/>
</dbReference>
<organism evidence="3 4">
    <name type="scientific">Massiliimalia timonensis</name>
    <dbReference type="NCBI Taxonomy" id="1987501"/>
    <lineage>
        <taxon>Bacteria</taxon>
        <taxon>Bacillati</taxon>
        <taxon>Bacillota</taxon>
        <taxon>Clostridia</taxon>
        <taxon>Eubacteriales</taxon>
        <taxon>Oscillospiraceae</taxon>
        <taxon>Massiliimalia</taxon>
    </lineage>
</organism>
<proteinExistence type="inferred from homology"/>
<reference evidence="3" key="1">
    <citation type="submission" date="2020-08" db="EMBL/GenBank/DDBJ databases">
        <title>Genome public.</title>
        <authorList>
            <person name="Liu C."/>
            <person name="Sun Q."/>
        </authorList>
    </citation>
    <scope>NUCLEOTIDE SEQUENCE</scope>
    <source>
        <strain evidence="3">NSJ-15</strain>
    </source>
</reference>
<dbReference type="InterPro" id="IPR001347">
    <property type="entry name" value="SIS_dom"/>
</dbReference>
<feature type="domain" description="SIS" evidence="2">
    <location>
        <begin position="30"/>
        <end position="162"/>
    </location>
</feature>
<dbReference type="GO" id="GO:1901135">
    <property type="term" value="P:carbohydrate derivative metabolic process"/>
    <property type="evidence" value="ECO:0007669"/>
    <property type="project" value="InterPro"/>
</dbReference>
<evidence type="ECO:0000256" key="1">
    <source>
        <dbReference type="ARBA" id="ARBA00009235"/>
    </source>
</evidence>
<gene>
    <name evidence="3" type="ORF">H8702_10035</name>
</gene>
<dbReference type="SUPFAM" id="SSF53697">
    <property type="entry name" value="SIS domain"/>
    <property type="match status" value="1"/>
</dbReference>
<dbReference type="RefSeq" id="WP_187536649.1">
    <property type="nucleotide sequence ID" value="NZ_JACRTL010000005.1"/>
</dbReference>
<accession>A0A8J6TQS0</accession>
<dbReference type="GO" id="GO:0097367">
    <property type="term" value="F:carbohydrate derivative binding"/>
    <property type="evidence" value="ECO:0007669"/>
    <property type="project" value="InterPro"/>
</dbReference>
<evidence type="ECO:0000313" key="4">
    <source>
        <dbReference type="Proteomes" id="UP000632659"/>
    </source>
</evidence>
<dbReference type="Pfam" id="PF01380">
    <property type="entry name" value="SIS"/>
    <property type="match status" value="1"/>
</dbReference>
<keyword evidence="4" id="KW-1185">Reference proteome</keyword>
<dbReference type="InterPro" id="IPR017552">
    <property type="entry name" value="PHI/rmpB"/>
</dbReference>
<dbReference type="PROSITE" id="PS51464">
    <property type="entry name" value="SIS"/>
    <property type="match status" value="1"/>
</dbReference>
<name>A0A8J6TQS0_9FIRM</name>
<comment type="caution">
    <text evidence="3">The sequence shown here is derived from an EMBL/GenBank/DDBJ whole genome shotgun (WGS) entry which is preliminary data.</text>
</comment>
<dbReference type="NCBIfam" id="TIGR03127">
    <property type="entry name" value="RuMP_HxlB"/>
    <property type="match status" value="1"/>
</dbReference>
<sequence>MKQFQEYADTVIEELQQVFGCMTGESLETFLKAIKNSKRVFLLGVGREGLSTRAFTMRLMHLGKQAHWIWDDTTPGIQQDDLLICTSGSGEIGHEIYICQQAKQRGARLALITAMDTGTIQKLSDLMVIIPAEAFHAKKNTVPTQQLMGNLFEQSVFIFFDIISMMLKDQMKITDFEMEHRHRNIE</sequence>
<dbReference type="EMBL" id="JACRTL010000005">
    <property type="protein sequence ID" value="MBC8611439.1"/>
    <property type="molecule type" value="Genomic_DNA"/>
</dbReference>
<protein>
    <submittedName>
        <fullName evidence="3">SIS domain-containing protein</fullName>
    </submittedName>
</protein>
<dbReference type="GO" id="GO:0016853">
    <property type="term" value="F:isomerase activity"/>
    <property type="evidence" value="ECO:0007669"/>
    <property type="project" value="InterPro"/>
</dbReference>